<dbReference type="SUPFAM" id="SSF56300">
    <property type="entry name" value="Metallo-dependent phosphatases"/>
    <property type="match status" value="1"/>
</dbReference>
<dbReference type="GO" id="GO:0016787">
    <property type="term" value="F:hydrolase activity"/>
    <property type="evidence" value="ECO:0007669"/>
    <property type="project" value="InterPro"/>
</dbReference>
<dbReference type="Gene3D" id="3.60.21.10">
    <property type="match status" value="1"/>
</dbReference>
<organism evidence="2 3">
    <name type="scientific">Peribacillus deserti</name>
    <dbReference type="NCBI Taxonomy" id="673318"/>
    <lineage>
        <taxon>Bacteria</taxon>
        <taxon>Bacillati</taxon>
        <taxon>Bacillota</taxon>
        <taxon>Bacilli</taxon>
        <taxon>Bacillales</taxon>
        <taxon>Bacillaceae</taxon>
        <taxon>Peribacillus</taxon>
    </lineage>
</organism>
<dbReference type="InterPro" id="IPR001322">
    <property type="entry name" value="Lamin_tail_dom"/>
</dbReference>
<gene>
    <name evidence="2" type="ORF">CUU66_17775</name>
</gene>
<reference evidence="2 3" key="1">
    <citation type="submission" date="2017-11" db="EMBL/GenBank/DDBJ databases">
        <title>Comparitive Functional Genomics of Dry Heat Resistant strains isolated from the Viking Spacecraft.</title>
        <authorList>
            <person name="Seuylemezian A."/>
            <person name="Cooper K."/>
            <person name="Vaishampayan P."/>
        </authorList>
    </citation>
    <scope>NUCLEOTIDE SEQUENCE [LARGE SCALE GENOMIC DNA]</scope>
    <source>
        <strain evidence="2 3">V1-29</strain>
    </source>
</reference>
<dbReference type="Pfam" id="PF00149">
    <property type="entry name" value="Metallophos"/>
    <property type="match status" value="1"/>
</dbReference>
<dbReference type="InterPro" id="IPR036415">
    <property type="entry name" value="Lamin_tail_dom_sf"/>
</dbReference>
<protein>
    <recommendedName>
        <fullName evidence="1">LTD domain-containing protein</fullName>
    </recommendedName>
</protein>
<dbReference type="InterPro" id="IPR051918">
    <property type="entry name" value="STPP_CPPED1"/>
</dbReference>
<proteinExistence type="predicted"/>
<evidence type="ECO:0000313" key="3">
    <source>
        <dbReference type="Proteomes" id="UP000234748"/>
    </source>
</evidence>
<name>A0A2N5M2N5_9BACI</name>
<comment type="caution">
    <text evidence="2">The sequence shown here is derived from an EMBL/GenBank/DDBJ whole genome shotgun (WGS) entry which is preliminary data.</text>
</comment>
<dbReference type="OrthoDB" id="9772095at2"/>
<dbReference type="AlphaFoldDB" id="A0A2N5M2N5"/>
<dbReference type="InterPro" id="IPR004843">
    <property type="entry name" value="Calcineurin-like_PHP"/>
</dbReference>
<dbReference type="EMBL" id="PGUY01000056">
    <property type="protein sequence ID" value="PLT28617.1"/>
    <property type="molecule type" value="Genomic_DNA"/>
</dbReference>
<keyword evidence="3" id="KW-1185">Reference proteome</keyword>
<sequence>MQPLKKLMLLFIAVIMLLLGGHYTYGRTTVPGLPGSDRFFPDLLITEISANPSKGNSRGEGYEFIELYNNTDRSLNIKDYNIRCHIPDGTFVQWDITENRRISPKQAVVIWVKNSDSYKDKGELTHSDFNRHYHSSLSKEQVVSAEASGMSNIHDRTISVTTDTGNTIVTASYLAGAYSPVTPNGSSILYDFPMDGSTSMVKRGISDEPGPGRVSKGQVPEQPNHIVDQMRPSVMPIKLKTEIPERTDLPISFQIEDDRFIQRATIYFKRHQDRTFTEANLSSTEINNFSYVVSRFDLFASNPTFDYYLEVSDGYHMIKYPEDGNLSIVVGNPSTYKPFKKGISLTNDTILSGKKYIEVHKKEARDKVRLYRDDSLLQTKAVLSRPPTLVFEANNIKEGYKNALFAGKRQIKILEPTHGSFSPFEIMIPLSNIKQGKNVLTVRSGSRHKSYVKNSPIFKNQLNDFEMKNVKLLLGDGTIIRPKEVIADYGDGKEVKEMYRDQRIYTLGHGNPRLRSNQSTKASLRRFVFQVPSEKFLTERAVVYTSDFADGRYNVKAVINGSEQYEANPKFDNTAPEISIKSLAEGQTYKGTFTIDAESIDRVSKWSSLQAALDGKRIKLPYTTSSGKLKRGKHSVIFTASDAVGNVSRKTLHFQVVNEDPIIKDTVFPRNNSSDVPLDSNLSVKVNDPTRDNVNAIFYRADRYDYTKKGHIKGFSNIADREPPLELEAAGEAELRELEGSKLSKLDHNYLLTKSNHGFPYQRFDIPIDDHISKVSEAELEWTGHSYSGRRVTMYAWNHKRYKWEALAYGYGDKDFTLKAVLDKNKYIKDQKVQVLIQDLPEAVNQNFTLIWMSDTQYYSSTFPFIFPIMTNWAKTQYDKGNAGYVIHTGDIVDFRWDLNQWDVASKSMAALDGGMVPYGVTPGNHDAGSIFIDYKNYQKYFGRGRFTSQPSYGGDLNDNIHHYDLVSFGGHDFIILYLGWGSETDNSTIKWANSVLKKYSDRNAILATHAYLDIDGKRTAKGQTMFNKLVKPNQNVKIVLSGHFFGASRNVEEIPAGKGKVRRVIEMLADYQGGPEGGQGYMRLLQFDPANKQLRVKTYSPYLDHYNFFDSGTDEFTLSKVELIPMHKQVATDYLSLNVYTNDKIGMDENVKSSRKAEIPIKGLKPSMDYYWYVEVSDKYGGKAKSPIWKFTTDK</sequence>
<feature type="domain" description="LTD" evidence="1">
    <location>
        <begin position="21"/>
        <end position="182"/>
    </location>
</feature>
<evidence type="ECO:0000259" key="1">
    <source>
        <dbReference type="PROSITE" id="PS51841"/>
    </source>
</evidence>
<dbReference type="PROSITE" id="PS51841">
    <property type="entry name" value="LTD"/>
    <property type="match status" value="1"/>
</dbReference>
<evidence type="ECO:0000313" key="2">
    <source>
        <dbReference type="EMBL" id="PLT28617.1"/>
    </source>
</evidence>
<accession>A0A2N5M2N5</accession>
<dbReference type="Pfam" id="PF00932">
    <property type="entry name" value="LTD"/>
    <property type="match status" value="1"/>
</dbReference>
<dbReference type="InterPro" id="IPR029052">
    <property type="entry name" value="Metallo-depent_PP-like"/>
</dbReference>
<dbReference type="Proteomes" id="UP000234748">
    <property type="component" value="Unassembled WGS sequence"/>
</dbReference>
<dbReference type="SUPFAM" id="SSF74853">
    <property type="entry name" value="Lamin A/C globular tail domain"/>
    <property type="match status" value="1"/>
</dbReference>
<dbReference type="PANTHER" id="PTHR43143">
    <property type="entry name" value="METALLOPHOSPHOESTERASE, CALCINEURIN SUPERFAMILY"/>
    <property type="match status" value="1"/>
</dbReference>
<dbReference type="PANTHER" id="PTHR43143:SF5">
    <property type="entry name" value="SECRETED PROTEIN"/>
    <property type="match status" value="1"/>
</dbReference>
<dbReference type="Gene3D" id="2.60.40.1260">
    <property type="entry name" value="Lamin Tail domain"/>
    <property type="match status" value="1"/>
</dbReference>